<dbReference type="Gene3D" id="3.30.230.10">
    <property type="match status" value="1"/>
</dbReference>
<keyword evidence="6 14" id="KW-0862">Zinc</keyword>
<dbReference type="GO" id="GO:0140664">
    <property type="term" value="F:ATP-dependent DNA damage sensor activity"/>
    <property type="evidence" value="ECO:0007669"/>
    <property type="project" value="InterPro"/>
</dbReference>
<dbReference type="PANTHER" id="PTHR32472:SF10">
    <property type="entry name" value="DNA REPAIR PROTEIN RADA-LIKE PROTEIN"/>
    <property type="match status" value="1"/>
</dbReference>
<keyword evidence="4 14" id="KW-0863">Zinc-finger</keyword>
<dbReference type="NCBIfam" id="TIGR00416">
    <property type="entry name" value="sms"/>
    <property type="match status" value="1"/>
</dbReference>
<dbReference type="RefSeq" id="WP_179358208.1">
    <property type="nucleotide sequence ID" value="NZ_CP058627.1"/>
</dbReference>
<dbReference type="GO" id="GO:0000725">
    <property type="term" value="P:recombinational repair"/>
    <property type="evidence" value="ECO:0007669"/>
    <property type="project" value="UniProtKB-UniRule"/>
</dbReference>
<keyword evidence="3 12" id="KW-0227">DNA damage</keyword>
<dbReference type="GO" id="GO:0004176">
    <property type="term" value="F:ATP-dependent peptidase activity"/>
    <property type="evidence" value="ECO:0007669"/>
    <property type="project" value="InterPro"/>
</dbReference>
<keyword evidence="5" id="KW-0378">Hydrolase</keyword>
<feature type="domain" description="RecA family profile 1" evidence="15">
    <location>
        <begin position="66"/>
        <end position="214"/>
    </location>
</feature>
<evidence type="ECO:0000256" key="5">
    <source>
        <dbReference type="ARBA" id="ARBA00022801"/>
    </source>
</evidence>
<dbReference type="SMART" id="SM00382">
    <property type="entry name" value="AAA"/>
    <property type="match status" value="1"/>
</dbReference>
<dbReference type="EMBL" id="CP058627">
    <property type="protein sequence ID" value="QLG88129.1"/>
    <property type="molecule type" value="Genomic_DNA"/>
</dbReference>
<dbReference type="PANTHER" id="PTHR32472">
    <property type="entry name" value="DNA REPAIR PROTEIN RADA"/>
    <property type="match status" value="1"/>
</dbReference>
<dbReference type="PROSITE" id="PS50162">
    <property type="entry name" value="RECA_2"/>
    <property type="match status" value="1"/>
</dbReference>
<dbReference type="Gene3D" id="3.40.50.300">
    <property type="entry name" value="P-loop containing nucleotide triphosphate hydrolases"/>
    <property type="match status" value="1"/>
</dbReference>
<evidence type="ECO:0000256" key="10">
    <source>
        <dbReference type="ARBA" id="ARBA00023204"/>
    </source>
</evidence>
<evidence type="ECO:0000313" key="16">
    <source>
        <dbReference type="EMBL" id="QLG88129.1"/>
    </source>
</evidence>
<evidence type="ECO:0000313" key="17">
    <source>
        <dbReference type="Proteomes" id="UP000509597"/>
    </source>
</evidence>
<name>A0A7H9BHW0_9NEIS</name>
<comment type="function">
    <text evidence="14">DNA-dependent ATPase involved in processing of recombination intermediates, plays a role in repairing DNA breaks. Stimulates the branch migration of RecA-mediated strand transfer reactions, allowing the 3' invading strand to extend heteroduplex DNA faster. Binds ssDNA in the presence of ADP but not other nucleotides, has ATPase activity that is stimulated by ssDNA and various branched DNA structures, but inhibited by SSB. Does not have RecA's homology-searching function.</text>
</comment>
<dbReference type="GO" id="GO:0003684">
    <property type="term" value="F:damaged DNA binding"/>
    <property type="evidence" value="ECO:0007669"/>
    <property type="project" value="InterPro"/>
</dbReference>
<dbReference type="InterPro" id="IPR004504">
    <property type="entry name" value="DNA_repair_RadA"/>
</dbReference>
<dbReference type="Proteomes" id="UP000509597">
    <property type="component" value="Chromosome"/>
</dbReference>
<dbReference type="InterPro" id="IPR014721">
    <property type="entry name" value="Ribsml_uS5_D2-typ_fold_subgr"/>
</dbReference>
<keyword evidence="1 12" id="KW-0479">Metal-binding</keyword>
<comment type="function">
    <text evidence="12">Plays a role in repairing double-strand DNA breaks, probably involving stabilizing or processing branched DNA or blocked replication forks.</text>
</comment>
<dbReference type="GO" id="GO:0005829">
    <property type="term" value="C:cytosol"/>
    <property type="evidence" value="ECO:0007669"/>
    <property type="project" value="TreeGrafter"/>
</dbReference>
<feature type="binding site" evidence="12">
    <location>
        <begin position="95"/>
        <end position="102"/>
    </location>
    <ligand>
        <name>ATP</name>
        <dbReference type="ChEBI" id="CHEBI:30616"/>
    </ligand>
</feature>
<accession>A0A7H9BHW0</accession>
<dbReference type="InterPro" id="IPR020568">
    <property type="entry name" value="Ribosomal_Su5_D2-typ_SF"/>
</dbReference>
<keyword evidence="10 12" id="KW-0234">DNA repair</keyword>
<dbReference type="SUPFAM" id="SSF52540">
    <property type="entry name" value="P-loop containing nucleoside triphosphate hydrolases"/>
    <property type="match status" value="1"/>
</dbReference>
<evidence type="ECO:0000256" key="4">
    <source>
        <dbReference type="ARBA" id="ARBA00022771"/>
    </source>
</evidence>
<dbReference type="GO" id="GO:0005524">
    <property type="term" value="F:ATP binding"/>
    <property type="evidence" value="ECO:0007669"/>
    <property type="project" value="UniProtKB-UniRule"/>
</dbReference>
<reference evidence="16 17" key="1">
    <citation type="submission" date="2020-07" db="EMBL/GenBank/DDBJ databases">
        <title>Complete genome sequence of Chitinibacter sp. 2T18.</title>
        <authorList>
            <person name="Bae J.-W."/>
            <person name="Choi J.-W."/>
        </authorList>
    </citation>
    <scope>NUCLEOTIDE SEQUENCE [LARGE SCALE GENOMIC DNA]</scope>
    <source>
        <strain evidence="16 17">2T18</strain>
    </source>
</reference>
<evidence type="ECO:0000256" key="8">
    <source>
        <dbReference type="ARBA" id="ARBA00023016"/>
    </source>
</evidence>
<dbReference type="HAMAP" id="MF_01498">
    <property type="entry name" value="RadA_bact"/>
    <property type="match status" value="1"/>
</dbReference>
<evidence type="ECO:0000256" key="14">
    <source>
        <dbReference type="RuleBase" id="RU003555"/>
    </source>
</evidence>
<dbReference type="InterPro" id="IPR027417">
    <property type="entry name" value="P-loop_NTPase"/>
</dbReference>
<evidence type="ECO:0000256" key="12">
    <source>
        <dbReference type="HAMAP-Rule" id="MF_01498"/>
    </source>
</evidence>
<keyword evidence="9 12" id="KW-0238">DNA-binding</keyword>
<dbReference type="InterPro" id="IPR020588">
    <property type="entry name" value="RecA_ATP-bd"/>
</dbReference>
<dbReference type="Pfam" id="PF18073">
    <property type="entry name" value="Zn_ribbon_LapB"/>
    <property type="match status" value="1"/>
</dbReference>
<evidence type="ECO:0000256" key="6">
    <source>
        <dbReference type="ARBA" id="ARBA00022833"/>
    </source>
</evidence>
<feature type="region of interest" description="Lon-protease-like" evidence="12">
    <location>
        <begin position="350"/>
        <end position="451"/>
    </location>
</feature>
<dbReference type="InterPro" id="IPR003593">
    <property type="entry name" value="AAA+_ATPase"/>
</dbReference>
<dbReference type="AlphaFoldDB" id="A0A7H9BHW0"/>
<gene>
    <name evidence="12 16" type="primary">radA</name>
    <name evidence="16" type="ORF">HQ393_07595</name>
</gene>
<dbReference type="KEGG" id="chiz:HQ393_07595"/>
<organism evidence="16 17">
    <name type="scientific">Chitinibacter bivalviorum</name>
    <dbReference type="NCBI Taxonomy" id="2739434"/>
    <lineage>
        <taxon>Bacteria</taxon>
        <taxon>Pseudomonadati</taxon>
        <taxon>Pseudomonadota</taxon>
        <taxon>Betaproteobacteria</taxon>
        <taxon>Neisseriales</taxon>
        <taxon>Chitinibacteraceae</taxon>
        <taxon>Chitinibacter</taxon>
    </lineage>
</organism>
<evidence type="ECO:0000256" key="11">
    <source>
        <dbReference type="ARBA" id="ARBA00025580"/>
    </source>
</evidence>
<feature type="short sequence motif" description="RadA KNRFG motif" evidence="12">
    <location>
        <begin position="251"/>
        <end position="255"/>
    </location>
</feature>
<dbReference type="Pfam" id="PF05362">
    <property type="entry name" value="Lon_C"/>
    <property type="match status" value="1"/>
</dbReference>
<keyword evidence="8 12" id="KW-0346">Stress response</keyword>
<dbReference type="CDD" id="cd01121">
    <property type="entry name" value="RadA_SMS_N"/>
    <property type="match status" value="1"/>
</dbReference>
<dbReference type="SUPFAM" id="SSF54211">
    <property type="entry name" value="Ribosomal protein S5 domain 2-like"/>
    <property type="match status" value="1"/>
</dbReference>
<evidence type="ECO:0000256" key="9">
    <source>
        <dbReference type="ARBA" id="ARBA00023125"/>
    </source>
</evidence>
<comment type="similarity">
    <text evidence="12 14">Belongs to the RecA family. RadA subfamily.</text>
</comment>
<comment type="function">
    <text evidence="11">Can catalyze the hydrolysis of ATP in the presence of single-stranded DNA, the ATP-dependent uptake of single-stranded DNA by duplex DNA, and the ATP-dependent hybridization of homologous single-stranded DNAs. It interacts with LexA causing its activation and leading to its autocatalytic cleavage.</text>
</comment>
<proteinExistence type="inferred from homology"/>
<keyword evidence="17" id="KW-1185">Reference proteome</keyword>
<keyword evidence="7 12" id="KW-0067">ATP-binding</keyword>
<keyword evidence="2 12" id="KW-0547">Nucleotide-binding</keyword>
<dbReference type="GO" id="GO:0006508">
    <property type="term" value="P:proteolysis"/>
    <property type="evidence" value="ECO:0007669"/>
    <property type="project" value="InterPro"/>
</dbReference>
<evidence type="ECO:0000256" key="3">
    <source>
        <dbReference type="ARBA" id="ARBA00022763"/>
    </source>
</evidence>
<sequence length="451" mass="48153">MSKAKSQFVCRLCGGLSPKWQGQCPQCGEWNSLEEQVAQVAVTTGRFQSLAADGAIKNLSDVEAEELPRTPTNLAELDRVLGGGLVPGGVVLIGGDPGIGKSTLLLQALAKLSESLAVLYVSGEESAQQIALRARRLGVPAAKVRLYPEISLEKILHALEREAPKVVVIDSIQTIYTEALTSAPGSVAQVRECSAQLTRFAKRHGTSILLVGHVTKEGALAGPRVLEHIVDAVLYFEGDTHSSFRLIRAIKNRFGAVNELGVFAMTDKGLREVANPSALFLSQHDEPVPGSCVMVTQEGSRPMLVEVQALVDDAHAAQVKRLAVGVEQNRLALLLAVLHRHAGIAAFDQDVFINAVGGVRIVEPAADLAMLIAIVSSLKNKALPNKMVVFGEVGLAGEVRPVQRGQERLKEAAKLGFTHAIVPKANRPRQVIEGMTVTAVDRLDQAVDAAF</sequence>
<comment type="domain">
    <text evidence="12">The middle region has homology to RecA with ATPase motifs including the RadA KNRFG motif, while the C-terminus is homologous to Lon protease.</text>
</comment>
<evidence type="ECO:0000256" key="13">
    <source>
        <dbReference type="NCBIfam" id="TIGR00416"/>
    </source>
</evidence>
<dbReference type="Pfam" id="PF13481">
    <property type="entry name" value="AAA_25"/>
    <property type="match status" value="1"/>
</dbReference>
<dbReference type="FunFam" id="3.40.50.300:FF:000050">
    <property type="entry name" value="DNA repair protein RadA"/>
    <property type="match status" value="1"/>
</dbReference>
<dbReference type="InterPro" id="IPR008269">
    <property type="entry name" value="Lon_proteolytic"/>
</dbReference>
<dbReference type="InterPro" id="IPR041166">
    <property type="entry name" value="Rubredoxin_2"/>
</dbReference>
<evidence type="ECO:0000259" key="15">
    <source>
        <dbReference type="PROSITE" id="PS50162"/>
    </source>
</evidence>
<evidence type="ECO:0000256" key="7">
    <source>
        <dbReference type="ARBA" id="ARBA00022840"/>
    </source>
</evidence>
<dbReference type="PRINTS" id="PR01874">
    <property type="entry name" value="DNAREPAIRADA"/>
</dbReference>
<evidence type="ECO:0000256" key="1">
    <source>
        <dbReference type="ARBA" id="ARBA00022723"/>
    </source>
</evidence>
<dbReference type="GO" id="GO:0008270">
    <property type="term" value="F:zinc ion binding"/>
    <property type="evidence" value="ECO:0007669"/>
    <property type="project" value="UniProtKB-KW"/>
</dbReference>
<dbReference type="GO" id="GO:0004252">
    <property type="term" value="F:serine-type endopeptidase activity"/>
    <property type="evidence" value="ECO:0007669"/>
    <property type="project" value="InterPro"/>
</dbReference>
<protein>
    <recommendedName>
        <fullName evidence="12 13">DNA repair protein RadA</fullName>
    </recommendedName>
</protein>
<evidence type="ECO:0000256" key="2">
    <source>
        <dbReference type="ARBA" id="ARBA00022741"/>
    </source>
</evidence>